<evidence type="ECO:0000313" key="2">
    <source>
        <dbReference type="EMBL" id="OOS20610.1"/>
    </source>
</evidence>
<evidence type="ECO:0000313" key="3">
    <source>
        <dbReference type="Proteomes" id="UP000191094"/>
    </source>
</evidence>
<protein>
    <recommendedName>
        <fullName evidence="1">Glycosyltransferase 2-like domain-containing protein</fullName>
    </recommendedName>
</protein>
<dbReference type="PANTHER" id="PTHR43685">
    <property type="entry name" value="GLYCOSYLTRANSFERASE"/>
    <property type="match status" value="1"/>
</dbReference>
<proteinExistence type="predicted"/>
<evidence type="ECO:0000259" key="1">
    <source>
        <dbReference type="Pfam" id="PF00535"/>
    </source>
</evidence>
<dbReference type="RefSeq" id="WP_158077873.1">
    <property type="nucleotide sequence ID" value="NZ_CP147511.1"/>
</dbReference>
<sequence>MNRLGLYRTVANQAWVIPHPRSCVVITIAKIKRRQLSSKVACRQIRYYLTIKIYKPYRLELIKETIGFFPNFYRYFFMENPRDLADPDYLYYFLSVACQDDLFKLNLSNEQLFLYLNNHINGICLLNNLGLLSDKLSIFNKILLNHQLHTVKLKTSSLGFSVFNIVSKELSKNNSFCLLSANNKVSVIVTCYQAEQTIEACLDSLIRQTWKNIQIIVVDDASTDGTVDMVRQMAKLDSRILLITLPENVGTFVAKNIGAKYATGVFLTCHDSDDWAHPQKIAEQVLPLIENSHLMVTTSYWLKFDDGGLYYARQCYPFFRQNPASPMFRLRQVIADTGLWHMARTGADSEFWQRLKMIYGKDRICVIKKPLTLGSHRCGSLMNSSTYGVFNTNSALTRLDYWENWRLWHIEQINQGKFVKMPPIEQQIKQQSPFAVPKSIDVNRTIVRKCLL</sequence>
<dbReference type="STRING" id="90241.B0682_05535"/>
<dbReference type="InterPro" id="IPR029044">
    <property type="entry name" value="Nucleotide-diphossugar_trans"/>
</dbReference>
<dbReference type="OrthoDB" id="8742915at2"/>
<dbReference type="Pfam" id="PF00535">
    <property type="entry name" value="Glycos_transf_2"/>
    <property type="match status" value="1"/>
</dbReference>
<dbReference type="SUPFAM" id="SSF53448">
    <property type="entry name" value="Nucleotide-diphospho-sugar transferases"/>
    <property type="match status" value="1"/>
</dbReference>
<dbReference type="InterPro" id="IPR001173">
    <property type="entry name" value="Glyco_trans_2-like"/>
</dbReference>
<comment type="caution">
    <text evidence="2">The sequence shown here is derived from an EMBL/GenBank/DDBJ whole genome shotgun (WGS) entry which is preliminary data.</text>
</comment>
<dbReference type="Gene3D" id="3.90.550.10">
    <property type="entry name" value="Spore Coat Polysaccharide Biosynthesis Protein SpsA, Chain A"/>
    <property type="match status" value="1"/>
</dbReference>
<keyword evidence="3" id="KW-1185">Reference proteome</keyword>
<feature type="domain" description="Glycosyltransferase 2-like" evidence="1">
    <location>
        <begin position="186"/>
        <end position="323"/>
    </location>
</feature>
<accession>A0A1T0CE45</accession>
<dbReference type="PANTHER" id="PTHR43685:SF2">
    <property type="entry name" value="GLYCOSYLTRANSFERASE 2-LIKE DOMAIN-CONTAINING PROTEIN"/>
    <property type="match status" value="1"/>
</dbReference>
<dbReference type="AlphaFoldDB" id="A0A1T0CE45"/>
<organism evidence="2 3">
    <name type="scientific">Lwoffella lincolnii</name>
    <dbReference type="NCBI Taxonomy" id="90241"/>
    <lineage>
        <taxon>Bacteria</taxon>
        <taxon>Pseudomonadati</taxon>
        <taxon>Pseudomonadota</taxon>
        <taxon>Gammaproteobacteria</taxon>
        <taxon>Moraxellales</taxon>
        <taxon>Moraxellaceae</taxon>
        <taxon>Lwoffella</taxon>
    </lineage>
</organism>
<dbReference type="CDD" id="cd00761">
    <property type="entry name" value="Glyco_tranf_GTA_type"/>
    <property type="match status" value="1"/>
</dbReference>
<dbReference type="Proteomes" id="UP000191094">
    <property type="component" value="Unassembled WGS sequence"/>
</dbReference>
<dbReference type="InterPro" id="IPR050834">
    <property type="entry name" value="Glycosyltransf_2"/>
</dbReference>
<dbReference type="EMBL" id="MUYT01000007">
    <property type="protein sequence ID" value="OOS20610.1"/>
    <property type="molecule type" value="Genomic_DNA"/>
</dbReference>
<name>A0A1T0CE45_9GAMM</name>
<reference evidence="2 3" key="1">
    <citation type="submission" date="2017-02" db="EMBL/GenBank/DDBJ databases">
        <title>Draft genome sequence of Moraxella lincolnii CCUG 9405T type strain.</title>
        <authorList>
            <person name="Salva-Serra F."/>
            <person name="Engstrom-Jakobsson H."/>
            <person name="Thorell K."/>
            <person name="Jaen-Luchoro D."/>
            <person name="Gonzales-Siles L."/>
            <person name="Karlsson R."/>
            <person name="Yazdan S."/>
            <person name="Boulund F."/>
            <person name="Johnning A."/>
            <person name="Engstrand L."/>
            <person name="Kristiansson E."/>
            <person name="Moore E."/>
        </authorList>
    </citation>
    <scope>NUCLEOTIDE SEQUENCE [LARGE SCALE GENOMIC DNA]</scope>
    <source>
        <strain evidence="2 3">CCUG 9405</strain>
    </source>
</reference>
<gene>
    <name evidence="2" type="ORF">B0682_05535</name>
</gene>